<comment type="caution">
    <text evidence="3">The sequence shown here is derived from an EMBL/GenBank/DDBJ whole genome shotgun (WGS) entry which is preliminary data.</text>
</comment>
<feature type="transmembrane region" description="Helical" evidence="1">
    <location>
        <begin position="71"/>
        <end position="94"/>
    </location>
</feature>
<feature type="transmembrane region" description="Helical" evidence="1">
    <location>
        <begin position="218"/>
        <end position="238"/>
    </location>
</feature>
<evidence type="ECO:0000259" key="2">
    <source>
        <dbReference type="Pfam" id="PF02517"/>
    </source>
</evidence>
<evidence type="ECO:0000256" key="1">
    <source>
        <dbReference type="SAM" id="Phobius"/>
    </source>
</evidence>
<dbReference type="InterPro" id="IPR042150">
    <property type="entry name" value="MmRce1-like"/>
</dbReference>
<dbReference type="InterPro" id="IPR003675">
    <property type="entry name" value="Rce1/LyrA-like_dom"/>
</dbReference>
<dbReference type="Pfam" id="PF02517">
    <property type="entry name" value="Rce1-like"/>
    <property type="match status" value="1"/>
</dbReference>
<name>A0A7W0CGL1_9ACTN</name>
<feature type="domain" description="CAAX prenyl protease 2/Lysostaphin resistance protein A-like" evidence="2">
    <location>
        <begin position="107"/>
        <end position="204"/>
    </location>
</feature>
<accession>A0A7W0CGL1</accession>
<proteinExistence type="predicted"/>
<keyword evidence="4" id="KW-1185">Reference proteome</keyword>
<protein>
    <submittedName>
        <fullName evidence="3">Membrane protease YdiL (CAAX protease family)</fullName>
    </submittedName>
</protein>
<dbReference type="PANTHER" id="PTHR35797:SF1">
    <property type="entry name" value="PROTEASE"/>
    <property type="match status" value="1"/>
</dbReference>
<dbReference type="PANTHER" id="PTHR35797">
    <property type="entry name" value="PROTEASE-RELATED"/>
    <property type="match status" value="1"/>
</dbReference>
<feature type="transmembrane region" description="Helical" evidence="1">
    <location>
        <begin position="139"/>
        <end position="158"/>
    </location>
</feature>
<keyword evidence="1" id="KW-0812">Transmembrane</keyword>
<dbReference type="Proteomes" id="UP000530928">
    <property type="component" value="Unassembled WGS sequence"/>
</dbReference>
<dbReference type="GO" id="GO:0006508">
    <property type="term" value="P:proteolysis"/>
    <property type="evidence" value="ECO:0007669"/>
    <property type="project" value="UniProtKB-KW"/>
</dbReference>
<sequence length="253" mass="27276">MVLLWAALTYLLTLAGALWLLATGDGPQDLTPAILLIAFSPTLAAFAAAAWSGRWRELARQILDWRHDVRWYALVLLAPIAIALVIDAVFAVGGDRAPERWLLLPGIAILGPLLTNPLGEEFGWRGYGGPLLQRRITPLAAAVVIGLLWTVWHLWPVLNPEGHVGPVDVVQSVVRLVATSVVYAWLYNRTGLPVVLVAHLGHNLSIEMMPPEVIGSDLGQLTLAAVYLLLAVAVVVYAGKDLQAPRRPVGVAA</sequence>
<dbReference type="AlphaFoldDB" id="A0A7W0CGL1"/>
<gene>
    <name evidence="3" type="ORF">HNR30_002135</name>
</gene>
<keyword evidence="1" id="KW-0472">Membrane</keyword>
<organism evidence="3 4">
    <name type="scientific">Nonomuraea soli</name>
    <dbReference type="NCBI Taxonomy" id="1032476"/>
    <lineage>
        <taxon>Bacteria</taxon>
        <taxon>Bacillati</taxon>
        <taxon>Actinomycetota</taxon>
        <taxon>Actinomycetes</taxon>
        <taxon>Streptosporangiales</taxon>
        <taxon>Streptosporangiaceae</taxon>
        <taxon>Nonomuraea</taxon>
    </lineage>
</organism>
<dbReference type="RefSeq" id="WP_181609580.1">
    <property type="nucleotide sequence ID" value="NZ_BAABAM010000006.1"/>
</dbReference>
<keyword evidence="3" id="KW-0645">Protease</keyword>
<keyword evidence="3" id="KW-0378">Hydrolase</keyword>
<dbReference type="GO" id="GO:0004175">
    <property type="term" value="F:endopeptidase activity"/>
    <property type="evidence" value="ECO:0007669"/>
    <property type="project" value="UniProtKB-ARBA"/>
</dbReference>
<reference evidence="3 4" key="1">
    <citation type="submission" date="2020-07" db="EMBL/GenBank/DDBJ databases">
        <title>Genomic Encyclopedia of Type Strains, Phase IV (KMG-IV): sequencing the most valuable type-strain genomes for metagenomic binning, comparative biology and taxonomic classification.</title>
        <authorList>
            <person name="Goeker M."/>
        </authorList>
    </citation>
    <scope>NUCLEOTIDE SEQUENCE [LARGE SCALE GENOMIC DNA]</scope>
    <source>
        <strain evidence="3 4">DSM 45533</strain>
    </source>
</reference>
<dbReference type="EMBL" id="JACDUR010000002">
    <property type="protein sequence ID" value="MBA2890794.1"/>
    <property type="molecule type" value="Genomic_DNA"/>
</dbReference>
<feature type="transmembrane region" description="Helical" evidence="1">
    <location>
        <begin position="100"/>
        <end position="118"/>
    </location>
</feature>
<evidence type="ECO:0000313" key="4">
    <source>
        <dbReference type="Proteomes" id="UP000530928"/>
    </source>
</evidence>
<evidence type="ECO:0000313" key="3">
    <source>
        <dbReference type="EMBL" id="MBA2890794.1"/>
    </source>
</evidence>
<keyword evidence="1" id="KW-1133">Transmembrane helix</keyword>
<feature type="transmembrane region" description="Helical" evidence="1">
    <location>
        <begin position="33"/>
        <end position="51"/>
    </location>
</feature>
<dbReference type="GO" id="GO:0080120">
    <property type="term" value="P:CAAX-box protein maturation"/>
    <property type="evidence" value="ECO:0007669"/>
    <property type="project" value="UniProtKB-ARBA"/>
</dbReference>